<feature type="compositionally biased region" description="Basic and acidic residues" evidence="1">
    <location>
        <begin position="86"/>
        <end position="97"/>
    </location>
</feature>
<dbReference type="EMBL" id="LYXU01000002">
    <property type="protein sequence ID" value="OBS23417.1"/>
    <property type="molecule type" value="Genomic_DNA"/>
</dbReference>
<feature type="region of interest" description="Disordered" evidence="1">
    <location>
        <begin position="119"/>
        <end position="152"/>
    </location>
</feature>
<evidence type="ECO:0000313" key="3">
    <source>
        <dbReference type="EMBL" id="OBS23417.1"/>
    </source>
</evidence>
<keyword evidence="4" id="KW-1185">Reference proteome</keyword>
<dbReference type="OMA" id="IWINTIM"/>
<dbReference type="AlphaFoldDB" id="A0A1B8ASF5"/>
<feature type="compositionally biased region" description="Acidic residues" evidence="1">
    <location>
        <begin position="119"/>
        <end position="134"/>
    </location>
</feature>
<accession>A0A1B8ASF5</accession>
<organism evidence="3 4">
    <name type="scientific">Fusarium poae</name>
    <dbReference type="NCBI Taxonomy" id="36050"/>
    <lineage>
        <taxon>Eukaryota</taxon>
        <taxon>Fungi</taxon>
        <taxon>Dikarya</taxon>
        <taxon>Ascomycota</taxon>
        <taxon>Pezizomycotina</taxon>
        <taxon>Sordariomycetes</taxon>
        <taxon>Hypocreomycetidae</taxon>
        <taxon>Hypocreales</taxon>
        <taxon>Nectriaceae</taxon>
        <taxon>Fusarium</taxon>
    </lineage>
</organism>
<evidence type="ECO:0000256" key="2">
    <source>
        <dbReference type="SAM" id="Phobius"/>
    </source>
</evidence>
<comment type="caution">
    <text evidence="3">The sequence shown here is derived from an EMBL/GenBank/DDBJ whole genome shotgun (WGS) entry which is preliminary data.</text>
</comment>
<gene>
    <name evidence="3" type="ORF">FPOA_03965</name>
</gene>
<sequence length="349" mass="39032">MSSSLRTGVQHYLEPLPFRRQSLPERPLLFSENCPRGNRPSSFDMSGISNFNYVPKTKQQMSPGEFWRNLLAEVEKVLGPDSAGSEQRDNGLSRGEFDSNQISPISELQSLFPSIDVSPLEDDDYSDWDSESEYSEYGYDEHEYEPEPSTTQSEFCHTLTPILSLRELGAVRPVSAPALRCLTVQHPDSPGMWQQPELSPFDDYTSSDDESLGIGRADSDDSPWEDEFVPLATTGMANASTICHAADTPRYLEDLSLPTTGTGDFVPSRFPTFASTGYGTFVVQMPFTPRSPTYSETDLDLLYQENLMSEDSGDGIWDFVFIWINTIMFFVAVSTYTLVLVAILKSSMN</sequence>
<proteinExistence type="predicted"/>
<feature type="region of interest" description="Disordered" evidence="1">
    <location>
        <begin position="78"/>
        <end position="99"/>
    </location>
</feature>
<name>A0A1B8ASF5_FUSPO</name>
<feature type="transmembrane region" description="Helical" evidence="2">
    <location>
        <begin position="320"/>
        <end position="344"/>
    </location>
</feature>
<reference evidence="3 4" key="1">
    <citation type="submission" date="2016-06" db="EMBL/GenBank/DDBJ databases">
        <title>Living apart together: crosstalk between the core and supernumerary genomes in a fungal plant pathogen.</title>
        <authorList>
            <person name="Vanheule A."/>
            <person name="Audenaert K."/>
            <person name="Warris S."/>
            <person name="Van De Geest H."/>
            <person name="Schijlen E."/>
            <person name="Hofte M."/>
            <person name="De Saeger S."/>
            <person name="Haesaert G."/>
            <person name="Waalwijk C."/>
            <person name="Van Der Lee T."/>
        </authorList>
    </citation>
    <scope>NUCLEOTIDE SEQUENCE [LARGE SCALE GENOMIC DNA]</scope>
    <source>
        <strain evidence="3 4">2516</strain>
    </source>
</reference>
<keyword evidence="2" id="KW-0812">Transmembrane</keyword>
<keyword evidence="2" id="KW-0472">Membrane</keyword>
<evidence type="ECO:0000313" key="4">
    <source>
        <dbReference type="Proteomes" id="UP000091967"/>
    </source>
</evidence>
<keyword evidence="2" id="KW-1133">Transmembrane helix</keyword>
<dbReference type="Proteomes" id="UP000091967">
    <property type="component" value="Unassembled WGS sequence"/>
</dbReference>
<evidence type="ECO:0000256" key="1">
    <source>
        <dbReference type="SAM" id="MobiDB-lite"/>
    </source>
</evidence>
<protein>
    <submittedName>
        <fullName evidence="3">Uncharacterized protein</fullName>
    </submittedName>
</protein>